<dbReference type="Gene3D" id="3.40.640.10">
    <property type="entry name" value="Type I PLP-dependent aspartate aminotransferase-like (Major domain)"/>
    <property type="match status" value="1"/>
</dbReference>
<keyword evidence="2" id="KW-0663">Pyridoxal phosphate</keyword>
<dbReference type="AlphaFoldDB" id="A0A9D9H5D9"/>
<proteinExistence type="inferred from homology"/>
<dbReference type="GO" id="GO:0000271">
    <property type="term" value="P:polysaccharide biosynthetic process"/>
    <property type="evidence" value="ECO:0007669"/>
    <property type="project" value="TreeGrafter"/>
</dbReference>
<reference evidence="3" key="2">
    <citation type="journal article" date="2021" name="PeerJ">
        <title>Extensive microbial diversity within the chicken gut microbiome revealed by metagenomics and culture.</title>
        <authorList>
            <person name="Gilroy R."/>
            <person name="Ravi A."/>
            <person name="Getino M."/>
            <person name="Pursley I."/>
            <person name="Horton D.L."/>
            <person name="Alikhan N.F."/>
            <person name="Baker D."/>
            <person name="Gharbi K."/>
            <person name="Hall N."/>
            <person name="Watson M."/>
            <person name="Adriaenssens E.M."/>
            <person name="Foster-Nyarko E."/>
            <person name="Jarju S."/>
            <person name="Secka A."/>
            <person name="Antonio M."/>
            <person name="Oren A."/>
            <person name="Chaudhuri R.R."/>
            <person name="La Ragione R."/>
            <person name="Hildebrand F."/>
            <person name="Pallen M.J."/>
        </authorList>
    </citation>
    <scope>NUCLEOTIDE SEQUENCE</scope>
    <source>
        <strain evidence="3">7293</strain>
    </source>
</reference>
<evidence type="ECO:0000313" key="4">
    <source>
        <dbReference type="Proteomes" id="UP000823615"/>
    </source>
</evidence>
<dbReference type="InterPro" id="IPR000653">
    <property type="entry name" value="DegT/StrS_aminotransferase"/>
</dbReference>
<dbReference type="GO" id="GO:0030170">
    <property type="term" value="F:pyridoxal phosphate binding"/>
    <property type="evidence" value="ECO:0007669"/>
    <property type="project" value="TreeGrafter"/>
</dbReference>
<dbReference type="InterPro" id="IPR015421">
    <property type="entry name" value="PyrdxlP-dep_Trfase_major"/>
</dbReference>
<dbReference type="Gene3D" id="3.90.1150.10">
    <property type="entry name" value="Aspartate Aminotransferase, domain 1"/>
    <property type="match status" value="1"/>
</dbReference>
<evidence type="ECO:0000313" key="3">
    <source>
        <dbReference type="EMBL" id="MBO8437001.1"/>
    </source>
</evidence>
<dbReference type="GO" id="GO:0008483">
    <property type="term" value="F:transaminase activity"/>
    <property type="evidence" value="ECO:0007669"/>
    <property type="project" value="UniProtKB-KW"/>
</dbReference>
<keyword evidence="3" id="KW-0032">Aminotransferase</keyword>
<reference evidence="3" key="1">
    <citation type="submission" date="2020-10" db="EMBL/GenBank/DDBJ databases">
        <authorList>
            <person name="Gilroy R."/>
        </authorList>
    </citation>
    <scope>NUCLEOTIDE SEQUENCE</scope>
    <source>
        <strain evidence="3">7293</strain>
    </source>
</reference>
<evidence type="ECO:0000256" key="1">
    <source>
        <dbReference type="ARBA" id="ARBA00037999"/>
    </source>
</evidence>
<dbReference type="InterPro" id="IPR015422">
    <property type="entry name" value="PyrdxlP-dep_Trfase_small"/>
</dbReference>
<dbReference type="InterPro" id="IPR015424">
    <property type="entry name" value="PyrdxlP-dep_Trfase"/>
</dbReference>
<dbReference type="Pfam" id="PF01041">
    <property type="entry name" value="DegT_DnrJ_EryC1"/>
    <property type="match status" value="1"/>
</dbReference>
<accession>A0A9D9H5D9</accession>
<dbReference type="PANTHER" id="PTHR30244">
    <property type="entry name" value="TRANSAMINASE"/>
    <property type="match status" value="1"/>
</dbReference>
<dbReference type="EMBL" id="JADIMT010000095">
    <property type="protein sequence ID" value="MBO8437001.1"/>
    <property type="molecule type" value="Genomic_DNA"/>
</dbReference>
<dbReference type="PANTHER" id="PTHR30244:SF34">
    <property type="entry name" value="DTDP-4-AMINO-4,6-DIDEOXYGALACTOSE TRANSAMINASE"/>
    <property type="match status" value="1"/>
</dbReference>
<name>A0A9D9H5D9_9SPIO</name>
<comment type="caution">
    <text evidence="3">The sequence shown here is derived from an EMBL/GenBank/DDBJ whole genome shotgun (WGS) entry which is preliminary data.</text>
</comment>
<organism evidence="3 4">
    <name type="scientific">Candidatus Ornithospirochaeta stercoripullorum</name>
    <dbReference type="NCBI Taxonomy" id="2840899"/>
    <lineage>
        <taxon>Bacteria</taxon>
        <taxon>Pseudomonadati</taxon>
        <taxon>Spirochaetota</taxon>
        <taxon>Spirochaetia</taxon>
        <taxon>Spirochaetales</taxon>
        <taxon>Spirochaetaceae</taxon>
        <taxon>Spirochaetaceae incertae sedis</taxon>
        <taxon>Candidatus Ornithospirochaeta</taxon>
    </lineage>
</organism>
<gene>
    <name evidence="3" type="ORF">IAA97_08490</name>
</gene>
<keyword evidence="3" id="KW-0808">Transferase</keyword>
<dbReference type="Proteomes" id="UP000823615">
    <property type="component" value="Unassembled WGS sequence"/>
</dbReference>
<evidence type="ECO:0000256" key="2">
    <source>
        <dbReference type="RuleBase" id="RU004508"/>
    </source>
</evidence>
<sequence length="345" mass="37945">MALIRFYKPALYRKDMDAVLQTMVDEKIGPGERKKEFLKTFSAYIGKKDGIALRSYLDVIVASFNALELEKGDSVLISVLSPKIYLEAFRRTGVKPILIDTDETGLPSLEDAAKKIQEESVKAFVYYEPICQIPENFESVKELGLPIIEDISQSLGSVWSDTIKAGMGGDIVISEFEENGVISTGGGACAVSSSDDKIEKLKKEAAIGSPYVDLPDMNAALGIVQLGKIDTLLARRNELYRLFTQSQMKSGAKLFGASSPSFYANGYGFSVVVNTRPDEAIEFAQKHGVSSRRTFTSSIGSKYQDKYDRFPNAIAPVTRAISFPLYPFLAKSEIESIQRVISHLG</sequence>
<protein>
    <submittedName>
        <fullName evidence="3">DegT/DnrJ/EryC1/StrS aminotransferase family protein</fullName>
    </submittedName>
</protein>
<dbReference type="SUPFAM" id="SSF53383">
    <property type="entry name" value="PLP-dependent transferases"/>
    <property type="match status" value="1"/>
</dbReference>
<comment type="similarity">
    <text evidence="1 2">Belongs to the DegT/DnrJ/EryC1 family.</text>
</comment>